<dbReference type="Proteomes" id="UP000798662">
    <property type="component" value="Chromosome 2"/>
</dbReference>
<protein>
    <submittedName>
        <fullName evidence="1">Uncharacterized protein</fullName>
    </submittedName>
</protein>
<dbReference type="EMBL" id="CM020619">
    <property type="protein sequence ID" value="KAK1865322.1"/>
    <property type="molecule type" value="Genomic_DNA"/>
</dbReference>
<evidence type="ECO:0000313" key="2">
    <source>
        <dbReference type="Proteomes" id="UP000798662"/>
    </source>
</evidence>
<organism evidence="1 2">
    <name type="scientific">Pyropia yezoensis</name>
    <name type="common">Susabi-nori</name>
    <name type="synonym">Porphyra yezoensis</name>
    <dbReference type="NCBI Taxonomy" id="2788"/>
    <lineage>
        <taxon>Eukaryota</taxon>
        <taxon>Rhodophyta</taxon>
        <taxon>Bangiophyceae</taxon>
        <taxon>Bangiales</taxon>
        <taxon>Bangiaceae</taxon>
        <taxon>Pyropia</taxon>
    </lineage>
</organism>
<evidence type="ECO:0000313" key="1">
    <source>
        <dbReference type="EMBL" id="KAK1865322.1"/>
    </source>
</evidence>
<comment type="caution">
    <text evidence="1">The sequence shown here is derived from an EMBL/GenBank/DDBJ whole genome shotgun (WGS) entry which is preliminary data.</text>
</comment>
<accession>A0ACC3C573</accession>
<name>A0ACC3C573_PYRYE</name>
<gene>
    <name evidence="1" type="ORF">I4F81_007855</name>
</gene>
<proteinExistence type="predicted"/>
<reference evidence="1" key="1">
    <citation type="submission" date="2019-11" db="EMBL/GenBank/DDBJ databases">
        <title>Nori genome reveals adaptations in red seaweeds to the harsh intertidal environment.</title>
        <authorList>
            <person name="Wang D."/>
            <person name="Mao Y."/>
        </authorList>
    </citation>
    <scope>NUCLEOTIDE SEQUENCE</scope>
    <source>
        <tissue evidence="1">Gametophyte</tissue>
    </source>
</reference>
<sequence>MDIGVLGKAKVELPYGPRLWDGTPDTDCPPRDSSRFLATCPGSLSCPDYFGIISASAMAFVPALPVVRGRTVFRSTVCMGAPPPAASPPPPRPTSAAADGTRRSMLVSLLAFPLAAAVTAPAPVRADRTAAATRVATDRYLPRLKEAAATMRTIRDAVAAGDTAAARAAIEAKVFDVKIRNALVLYAGVFSDNYVSSRTAAMKSDVQRMYDALEKVKAGGVDAPEEMEKAIKALNAYGRRGRLPKEVTDALTL</sequence>
<keyword evidence="2" id="KW-1185">Reference proteome</keyword>